<dbReference type="Pfam" id="PF03705">
    <property type="entry name" value="CheR_N"/>
    <property type="match status" value="1"/>
</dbReference>
<dbReference type="SUPFAM" id="SSF47757">
    <property type="entry name" value="Chemotaxis receptor methyltransferase CheR, N-terminal domain"/>
    <property type="match status" value="1"/>
</dbReference>
<evidence type="ECO:0000313" key="7">
    <source>
        <dbReference type="EMBL" id="GAA6169702.1"/>
    </source>
</evidence>
<dbReference type="InterPro" id="IPR029063">
    <property type="entry name" value="SAM-dependent_MTases_sf"/>
</dbReference>
<dbReference type="Proteomes" id="UP001465153">
    <property type="component" value="Unassembled WGS sequence"/>
</dbReference>
<dbReference type="CDD" id="cd02440">
    <property type="entry name" value="AdoMet_MTases"/>
    <property type="match status" value="1"/>
</dbReference>
<dbReference type="PRINTS" id="PR00996">
    <property type="entry name" value="CHERMTFRASE"/>
</dbReference>
<evidence type="ECO:0000256" key="4">
    <source>
        <dbReference type="ARBA" id="ARBA00022679"/>
    </source>
</evidence>
<dbReference type="EC" id="2.1.1.80" evidence="2"/>
<dbReference type="Gene3D" id="3.40.50.150">
    <property type="entry name" value="Vaccinia Virus protein VP39"/>
    <property type="match status" value="1"/>
</dbReference>
<organism evidence="7 8">
    <name type="scientific">Sessilibacter corallicola</name>
    <dbReference type="NCBI Taxonomy" id="2904075"/>
    <lineage>
        <taxon>Bacteria</taxon>
        <taxon>Pseudomonadati</taxon>
        <taxon>Pseudomonadota</taxon>
        <taxon>Gammaproteobacteria</taxon>
        <taxon>Cellvibrionales</taxon>
        <taxon>Cellvibrionaceae</taxon>
        <taxon>Sessilibacter</taxon>
    </lineage>
</organism>
<dbReference type="RefSeq" id="WP_353304172.1">
    <property type="nucleotide sequence ID" value="NZ_BAABWN010000014.1"/>
</dbReference>
<keyword evidence="5" id="KW-0949">S-adenosyl-L-methionine</keyword>
<proteinExistence type="predicted"/>
<dbReference type="InterPro" id="IPR000780">
    <property type="entry name" value="CheR_MeTrfase"/>
</dbReference>
<evidence type="ECO:0000256" key="3">
    <source>
        <dbReference type="ARBA" id="ARBA00022603"/>
    </source>
</evidence>
<dbReference type="SUPFAM" id="SSF53335">
    <property type="entry name" value="S-adenosyl-L-methionine-dependent methyltransferases"/>
    <property type="match status" value="1"/>
</dbReference>
<comment type="catalytic activity">
    <reaction evidence="1">
        <text>L-glutamyl-[protein] + S-adenosyl-L-methionine = [protein]-L-glutamate 5-O-methyl ester + S-adenosyl-L-homocysteine</text>
        <dbReference type="Rhea" id="RHEA:24452"/>
        <dbReference type="Rhea" id="RHEA-COMP:10208"/>
        <dbReference type="Rhea" id="RHEA-COMP:10311"/>
        <dbReference type="ChEBI" id="CHEBI:29973"/>
        <dbReference type="ChEBI" id="CHEBI:57856"/>
        <dbReference type="ChEBI" id="CHEBI:59789"/>
        <dbReference type="ChEBI" id="CHEBI:82795"/>
        <dbReference type="EC" id="2.1.1.80"/>
    </reaction>
</comment>
<name>A0ABQ0ADH5_9GAMM</name>
<dbReference type="PANTHER" id="PTHR24422">
    <property type="entry name" value="CHEMOTAXIS PROTEIN METHYLTRANSFERASE"/>
    <property type="match status" value="1"/>
</dbReference>
<reference evidence="7 8" key="1">
    <citation type="submission" date="2024-04" db="EMBL/GenBank/DDBJ databases">
        <title>Draft genome sequence of Sessilibacter corallicola NBRC 116591.</title>
        <authorList>
            <person name="Miyakawa T."/>
            <person name="Kusuya Y."/>
            <person name="Miura T."/>
        </authorList>
    </citation>
    <scope>NUCLEOTIDE SEQUENCE [LARGE SCALE GENOMIC DNA]</scope>
    <source>
        <strain evidence="7 8">KU-00831-HH</strain>
    </source>
</reference>
<dbReference type="Pfam" id="PF01739">
    <property type="entry name" value="CheR"/>
    <property type="match status" value="1"/>
</dbReference>
<gene>
    <name evidence="7" type="primary">cheR_2</name>
    <name evidence="7" type="ORF">NBRC116591_35130</name>
</gene>
<dbReference type="InterPro" id="IPR050903">
    <property type="entry name" value="Bact_Chemotaxis_MeTrfase"/>
</dbReference>
<evidence type="ECO:0000313" key="8">
    <source>
        <dbReference type="Proteomes" id="UP001465153"/>
    </source>
</evidence>
<evidence type="ECO:0000256" key="5">
    <source>
        <dbReference type="ARBA" id="ARBA00022691"/>
    </source>
</evidence>
<dbReference type="PANTHER" id="PTHR24422:SF21">
    <property type="entry name" value="CHEMOTAXIS PROTEIN METHYLTRANSFERASE 1"/>
    <property type="match status" value="1"/>
</dbReference>
<evidence type="ECO:0000256" key="2">
    <source>
        <dbReference type="ARBA" id="ARBA00012534"/>
    </source>
</evidence>
<dbReference type="InterPro" id="IPR022642">
    <property type="entry name" value="CheR_C"/>
</dbReference>
<dbReference type="InterPro" id="IPR036804">
    <property type="entry name" value="CheR_N_sf"/>
</dbReference>
<dbReference type="EMBL" id="BAABWN010000014">
    <property type="protein sequence ID" value="GAA6169702.1"/>
    <property type="molecule type" value="Genomic_DNA"/>
</dbReference>
<comment type="caution">
    <text evidence="7">The sequence shown here is derived from an EMBL/GenBank/DDBJ whole genome shotgun (WGS) entry which is preliminary data.</text>
</comment>
<protein>
    <recommendedName>
        <fullName evidence="2">protein-glutamate O-methyltransferase</fullName>
        <ecNumber evidence="2">2.1.1.80</ecNumber>
    </recommendedName>
</protein>
<evidence type="ECO:0000259" key="6">
    <source>
        <dbReference type="PROSITE" id="PS50123"/>
    </source>
</evidence>
<dbReference type="Gene3D" id="1.10.155.10">
    <property type="entry name" value="Chemotaxis receptor methyltransferase CheR, N-terminal domain"/>
    <property type="match status" value="1"/>
</dbReference>
<keyword evidence="3" id="KW-0489">Methyltransferase</keyword>
<keyword evidence="8" id="KW-1185">Reference proteome</keyword>
<keyword evidence="4" id="KW-0808">Transferase</keyword>
<dbReference type="SMART" id="SM00138">
    <property type="entry name" value="MeTrc"/>
    <property type="match status" value="1"/>
</dbReference>
<feature type="domain" description="CheR-type methyltransferase" evidence="6">
    <location>
        <begin position="12"/>
        <end position="291"/>
    </location>
</feature>
<evidence type="ECO:0000256" key="1">
    <source>
        <dbReference type="ARBA" id="ARBA00001541"/>
    </source>
</evidence>
<accession>A0ABQ0ADH5</accession>
<dbReference type="InterPro" id="IPR022641">
    <property type="entry name" value="CheR_N"/>
</dbReference>
<dbReference type="PROSITE" id="PS50123">
    <property type="entry name" value="CHER"/>
    <property type="match status" value="1"/>
</dbReference>
<sequence>MHSDNGNTLSKNGISTTQISSSELKEFADLLEKISGIHLSDSKHYLIGIRLRKILDEFGFKSTKELTNQLGNPTKGHLKELVLDAMTTNETFWFRDGHPYDYFERQLLPQLLGSKIGKARIWSAACSSGQEPYSLAMLISEAYDKNSALTSKPIEIVASDISKQVIDQCKKGSYDKSEVERGLSDQRLNRYFDQISDSEWVVKEELKKFINFKIVNLVDSLTGLGKFDVVFCRNVLIYFSPELKREILKKIHTQLVKGGILILGASEGLSSTEDLFEMVQFESGIVYRAIC</sequence>